<evidence type="ECO:0000259" key="5">
    <source>
        <dbReference type="PROSITE" id="PS50048"/>
    </source>
</evidence>
<evidence type="ECO:0000313" key="8">
    <source>
        <dbReference type="Proteomes" id="UP001497453"/>
    </source>
</evidence>
<reference evidence="8" key="1">
    <citation type="submission" date="2024-04" db="EMBL/GenBank/DDBJ databases">
        <authorList>
            <person name="Shaw F."/>
            <person name="Minotto A."/>
        </authorList>
    </citation>
    <scope>NUCLEOTIDE SEQUENCE [LARGE SCALE GENOMIC DNA]</scope>
</reference>
<dbReference type="InterPro" id="IPR036864">
    <property type="entry name" value="Zn2-C6_fun-type_DNA-bd_sf"/>
</dbReference>
<dbReference type="PROSITE" id="PS00463">
    <property type="entry name" value="ZN2_CY6_FUNGAL_1"/>
    <property type="match status" value="1"/>
</dbReference>
<dbReference type="Pfam" id="PF04082">
    <property type="entry name" value="Fungal_trans"/>
    <property type="match status" value="1"/>
</dbReference>
<feature type="domain" description="4Fe-4S ferredoxin-type" evidence="6">
    <location>
        <begin position="36"/>
        <end position="68"/>
    </location>
</feature>
<evidence type="ECO:0000256" key="3">
    <source>
        <dbReference type="ARBA" id="ARBA00023242"/>
    </source>
</evidence>
<name>A0ABP1E664_9APHY</name>
<evidence type="ECO:0000256" key="1">
    <source>
        <dbReference type="ARBA" id="ARBA00004123"/>
    </source>
</evidence>
<feature type="region of interest" description="Disordered" evidence="4">
    <location>
        <begin position="618"/>
        <end position="642"/>
    </location>
</feature>
<feature type="region of interest" description="Disordered" evidence="4">
    <location>
        <begin position="657"/>
        <end position="682"/>
    </location>
</feature>
<feature type="region of interest" description="Disordered" evidence="4">
    <location>
        <begin position="98"/>
        <end position="123"/>
    </location>
</feature>
<evidence type="ECO:0000256" key="2">
    <source>
        <dbReference type="ARBA" id="ARBA00022723"/>
    </source>
</evidence>
<protein>
    <recommendedName>
        <fullName evidence="9">Zn(2)-C6 fungal-type domain-containing protein</fullName>
    </recommendedName>
</protein>
<evidence type="ECO:0008006" key="9">
    <source>
        <dbReference type="Google" id="ProtNLM"/>
    </source>
</evidence>
<dbReference type="Pfam" id="PF00172">
    <property type="entry name" value="Zn_clus"/>
    <property type="match status" value="1"/>
</dbReference>
<dbReference type="PROSITE" id="PS50048">
    <property type="entry name" value="ZN2_CY6_FUNGAL_2"/>
    <property type="match status" value="1"/>
</dbReference>
<dbReference type="PANTHER" id="PTHR31001:SF56">
    <property type="entry name" value="ZN(2)-C6 FUNGAL-TYPE DOMAIN-CONTAINING PROTEIN"/>
    <property type="match status" value="1"/>
</dbReference>
<dbReference type="SUPFAM" id="SSF57701">
    <property type="entry name" value="Zn2/Cys6 DNA-binding domain"/>
    <property type="match status" value="1"/>
</dbReference>
<dbReference type="SMART" id="SM00906">
    <property type="entry name" value="Fungal_trans"/>
    <property type="match status" value="1"/>
</dbReference>
<dbReference type="PANTHER" id="PTHR31001">
    <property type="entry name" value="UNCHARACTERIZED TRANSCRIPTIONAL REGULATORY PROTEIN"/>
    <property type="match status" value="1"/>
</dbReference>
<accession>A0ABP1E664</accession>
<feature type="compositionally biased region" description="Polar residues" evidence="4">
    <location>
        <begin position="671"/>
        <end position="682"/>
    </location>
</feature>
<comment type="subcellular location">
    <subcellularLocation>
        <location evidence="1">Nucleus</location>
    </subcellularLocation>
</comment>
<dbReference type="InterPro" id="IPR001138">
    <property type="entry name" value="Zn2Cys6_DnaBD"/>
</dbReference>
<dbReference type="CDD" id="cd12148">
    <property type="entry name" value="fungal_TF_MHR"/>
    <property type="match status" value="1"/>
</dbReference>
<dbReference type="Proteomes" id="UP001497453">
    <property type="component" value="Chromosome 8"/>
</dbReference>
<proteinExistence type="predicted"/>
<dbReference type="CDD" id="cd00067">
    <property type="entry name" value="GAL4"/>
    <property type="match status" value="1"/>
</dbReference>
<feature type="compositionally biased region" description="Polar residues" evidence="4">
    <location>
        <begin position="1"/>
        <end position="20"/>
    </location>
</feature>
<keyword evidence="8" id="KW-1185">Reference proteome</keyword>
<evidence type="ECO:0000259" key="6">
    <source>
        <dbReference type="PROSITE" id="PS51379"/>
    </source>
</evidence>
<organism evidence="7 8">
    <name type="scientific">Somion occarium</name>
    <dbReference type="NCBI Taxonomy" id="3059160"/>
    <lineage>
        <taxon>Eukaryota</taxon>
        <taxon>Fungi</taxon>
        <taxon>Dikarya</taxon>
        <taxon>Basidiomycota</taxon>
        <taxon>Agaricomycotina</taxon>
        <taxon>Agaricomycetes</taxon>
        <taxon>Polyporales</taxon>
        <taxon>Cerrenaceae</taxon>
        <taxon>Somion</taxon>
    </lineage>
</organism>
<gene>
    <name evidence="7" type="ORF">GFSPODELE1_LOCUS9902</name>
</gene>
<dbReference type="InterPro" id="IPR007219">
    <property type="entry name" value="XnlR_reg_dom"/>
</dbReference>
<feature type="region of interest" description="Disordered" evidence="4">
    <location>
        <begin position="1"/>
        <end position="21"/>
    </location>
</feature>
<dbReference type="InterPro" id="IPR017896">
    <property type="entry name" value="4Fe4S_Fe-S-bd"/>
</dbReference>
<evidence type="ECO:0000313" key="7">
    <source>
        <dbReference type="EMBL" id="CAL1714732.1"/>
    </source>
</evidence>
<dbReference type="Gene3D" id="4.10.240.10">
    <property type="entry name" value="Zn(2)-C6 fungal-type DNA-binding domain"/>
    <property type="match status" value="1"/>
</dbReference>
<feature type="compositionally biased region" description="Polar residues" evidence="4">
    <location>
        <begin position="99"/>
        <end position="108"/>
    </location>
</feature>
<keyword evidence="2" id="KW-0479">Metal-binding</keyword>
<evidence type="ECO:0000256" key="4">
    <source>
        <dbReference type="SAM" id="MobiDB-lite"/>
    </source>
</evidence>
<dbReference type="SMART" id="SM00066">
    <property type="entry name" value="GAL4"/>
    <property type="match status" value="1"/>
</dbReference>
<dbReference type="EMBL" id="OZ037951">
    <property type="protein sequence ID" value="CAL1714732.1"/>
    <property type="molecule type" value="Genomic_DNA"/>
</dbReference>
<dbReference type="PROSITE" id="PS51379">
    <property type="entry name" value="4FE4S_FER_2"/>
    <property type="match status" value="1"/>
</dbReference>
<sequence>MCSASTNSGRDTSHATSSSQARERRTGLSCAECRRSKLKCDRAIPCQACVRRGCAAICPEGTLTATKGNKVLQARAQKLGEQVQSMTARIKELEAALSEAQSTVQSASRAPPPQVPEEPNREPDAEVHRLIEAVGSLAINDDGASKYHGSTSSSEYLTSLLPSDGTEKLAQRDPKFLGLPSEILNLLYAFPLGMPNCPHDTSIFACFIPSRETALELADAYWLCAAWQFTPILRSDFYENIFDSIYVSGEIVLDRIRPHELSLFFAILAAGLLWNNEPSAAYVRDQYDALARAAFSLAPIAKSVTCTTSQVLFCMVRFLNNVYRTCAEECWLLHGINVRISQMIALQYDGLAFKLEEKELQRRRLMFWELYTWDVWNGFVMGRVPSLRLEFTDCKFPANDSGHEQVSGEWGFHAWKFRYTAAILPATLRHAFSPGNMPYTSLIELDRKIRTFPMPSHLQLDLQSTNQRSWSMDLPTALQQLGCIFMKETNLLYLHRSYFAIAIHDDPVNPLSHSYGASVVATFRSACRMCLAAKGLYLLHPKALSQVWYYWSQLFSACVALAALVLGAPHCSLAQEALIELNSAVAFYEEGSTLCRPSKTMQILSKLKQRARDLYAQCRSQPSDPDHSKTALRSSDPETADEFGILNGRIGVIRHKSESPAHSPCADQALRKSQSPPTTSLNNLPLFPVQLHHSQIAQPQVPTIHPGNNPASFTNQMPTSFPTHDGSFMESGPSSTTYQDTLSRFLSFGPLESVPHPGYAQGLDPSYEFDMMSGQVPYNTGNGSAFQPTHDTNEGIVRRDTWSSFIDRLMADPTPHV</sequence>
<feature type="domain" description="Zn(2)-C6 fungal-type" evidence="5">
    <location>
        <begin position="29"/>
        <end position="58"/>
    </location>
</feature>
<keyword evidence="3" id="KW-0539">Nucleus</keyword>
<dbReference type="InterPro" id="IPR050613">
    <property type="entry name" value="Sec_Metabolite_Reg"/>
</dbReference>